<dbReference type="InterPro" id="IPR046357">
    <property type="entry name" value="PPIase_dom_sf"/>
</dbReference>
<dbReference type="PANTHER" id="PTHR43811">
    <property type="entry name" value="FKBP-TYPE PEPTIDYL-PROLYL CIS-TRANS ISOMERASE FKPA"/>
    <property type="match status" value="1"/>
</dbReference>
<feature type="domain" description="PPIase FKBP-type" evidence="7">
    <location>
        <begin position="344"/>
        <end position="432"/>
    </location>
</feature>
<evidence type="ECO:0000256" key="5">
    <source>
        <dbReference type="PROSITE-ProRule" id="PRU00277"/>
    </source>
</evidence>
<feature type="compositionally biased region" description="Polar residues" evidence="6">
    <location>
        <begin position="297"/>
        <end position="318"/>
    </location>
</feature>
<dbReference type="Pfam" id="PF17800">
    <property type="entry name" value="NPL"/>
    <property type="match status" value="1"/>
</dbReference>
<dbReference type="GO" id="GO:0003755">
    <property type="term" value="F:peptidyl-prolyl cis-trans isomerase activity"/>
    <property type="evidence" value="ECO:0007669"/>
    <property type="project" value="UniProtKB-KW"/>
</dbReference>
<keyword evidence="9" id="KW-1185">Reference proteome</keyword>
<evidence type="ECO:0000256" key="6">
    <source>
        <dbReference type="SAM" id="MobiDB-lite"/>
    </source>
</evidence>
<dbReference type="EMBL" id="JAVIJP010000042">
    <property type="protein sequence ID" value="KAL3626885.1"/>
    <property type="molecule type" value="Genomic_DNA"/>
</dbReference>
<keyword evidence="3 5" id="KW-0697">Rotamase</keyword>
<keyword evidence="4 5" id="KW-0413">Isomerase</keyword>
<dbReference type="Gene3D" id="2.60.120.340">
    <property type="entry name" value="Nucleoplasmin core domain"/>
    <property type="match status" value="1"/>
</dbReference>
<feature type="region of interest" description="Disordered" evidence="6">
    <location>
        <begin position="209"/>
        <end position="318"/>
    </location>
</feature>
<accession>A0ABD3CAL6</accession>
<dbReference type="Proteomes" id="UP001632038">
    <property type="component" value="Unassembled WGS sequence"/>
</dbReference>
<dbReference type="SUPFAM" id="SSF54534">
    <property type="entry name" value="FKBP-like"/>
    <property type="match status" value="1"/>
</dbReference>
<dbReference type="Gene3D" id="3.10.50.40">
    <property type="match status" value="1"/>
</dbReference>
<dbReference type="PANTHER" id="PTHR43811:SF48">
    <property type="entry name" value="PEPTIDYL-PROLYL CIS-TRANS ISOMERASE FKBP43"/>
    <property type="match status" value="1"/>
</dbReference>
<organism evidence="8 9">
    <name type="scientific">Castilleja foliolosa</name>
    <dbReference type="NCBI Taxonomy" id="1961234"/>
    <lineage>
        <taxon>Eukaryota</taxon>
        <taxon>Viridiplantae</taxon>
        <taxon>Streptophyta</taxon>
        <taxon>Embryophyta</taxon>
        <taxon>Tracheophyta</taxon>
        <taxon>Spermatophyta</taxon>
        <taxon>Magnoliopsida</taxon>
        <taxon>eudicotyledons</taxon>
        <taxon>Gunneridae</taxon>
        <taxon>Pentapetalae</taxon>
        <taxon>asterids</taxon>
        <taxon>lamiids</taxon>
        <taxon>Lamiales</taxon>
        <taxon>Orobanchaceae</taxon>
        <taxon>Pedicularideae</taxon>
        <taxon>Castillejinae</taxon>
        <taxon>Castilleja</taxon>
    </lineage>
</organism>
<evidence type="ECO:0000256" key="4">
    <source>
        <dbReference type="ARBA" id="ARBA00023235"/>
    </source>
</evidence>
<dbReference type="PROSITE" id="PS50059">
    <property type="entry name" value="FKBP_PPIASE"/>
    <property type="match status" value="1"/>
</dbReference>
<protein>
    <recommendedName>
        <fullName evidence="2 5">peptidylprolyl isomerase</fullName>
        <ecNumber evidence="2 5">5.2.1.8</ecNumber>
    </recommendedName>
</protein>
<evidence type="ECO:0000313" key="9">
    <source>
        <dbReference type="Proteomes" id="UP001632038"/>
    </source>
</evidence>
<reference evidence="9" key="1">
    <citation type="journal article" date="2024" name="IScience">
        <title>Strigolactones Initiate the Formation of Haustorium-like Structures in Castilleja.</title>
        <authorList>
            <person name="Buerger M."/>
            <person name="Peterson D."/>
            <person name="Chory J."/>
        </authorList>
    </citation>
    <scope>NUCLEOTIDE SEQUENCE [LARGE SCALE GENOMIC DNA]</scope>
</reference>
<dbReference type="AlphaFoldDB" id="A0ABD3CAL6"/>
<feature type="compositionally biased region" description="Basic and acidic residues" evidence="6">
    <location>
        <begin position="231"/>
        <end position="259"/>
    </location>
</feature>
<proteinExistence type="predicted"/>
<comment type="catalytic activity">
    <reaction evidence="1 5">
        <text>[protein]-peptidylproline (omega=180) = [protein]-peptidylproline (omega=0)</text>
        <dbReference type="Rhea" id="RHEA:16237"/>
        <dbReference type="Rhea" id="RHEA-COMP:10747"/>
        <dbReference type="Rhea" id="RHEA-COMP:10748"/>
        <dbReference type="ChEBI" id="CHEBI:83833"/>
        <dbReference type="ChEBI" id="CHEBI:83834"/>
        <dbReference type="EC" id="5.2.1.8"/>
    </reaction>
</comment>
<comment type="caution">
    <text evidence="8">The sequence shown here is derived from an EMBL/GenBank/DDBJ whole genome shotgun (WGS) entry which is preliminary data.</text>
</comment>
<evidence type="ECO:0000256" key="1">
    <source>
        <dbReference type="ARBA" id="ARBA00000971"/>
    </source>
</evidence>
<evidence type="ECO:0000259" key="7">
    <source>
        <dbReference type="PROSITE" id="PS50059"/>
    </source>
</evidence>
<feature type="compositionally biased region" description="Acidic residues" evidence="6">
    <location>
        <begin position="130"/>
        <end position="155"/>
    </location>
</feature>
<feature type="compositionally biased region" description="Basic and acidic residues" evidence="6">
    <location>
        <begin position="209"/>
        <end position="223"/>
    </location>
</feature>
<gene>
    <name evidence="8" type="ORF">CASFOL_029290</name>
</gene>
<dbReference type="InterPro" id="IPR001179">
    <property type="entry name" value="PPIase_FKBP_dom"/>
</dbReference>
<feature type="region of interest" description="Disordered" evidence="6">
    <location>
        <begin position="107"/>
        <end position="188"/>
    </location>
</feature>
<name>A0ABD3CAL6_9LAMI</name>
<sequence>MAFWGIEVKPSTPFVHSCEKATGRLRISQATLGIGGPTKRNVVVQCKVGNRIPVLLCSLIPSQTESCHLELEFEEADDVVFSVIGPKSVYLTGYYVCKIQQYNPQSDTESYGVDIENSHTEGSSLGSDEDKYEESFINDDELEDHSSSNDDDENTPENSNLKNKNGRGKRLKKKSQIVESDDDSRESEDWNMTMFKSKKAAMKNYMKLENDDIVGKNGEPERAKTRKKRKELSDEEKSGEDKGLETDASKNVEIEDDGKRSKKRRKEDKPESPDNASQPEKKIKKKKNKKTQREGDSGSSLPNTKDNQENTFLKSENPKKTLSNGLVIEEVVNGPLDGKVAAMGKKVKIYYTAMLKENGYVFDSNVGKSAYKFRLGDGGSIDVWTLGIDGMHVGDKRRLIVPPSMGFGKHWSGENVPLNSWLVYDVELVGVRK</sequence>
<evidence type="ECO:0000256" key="3">
    <source>
        <dbReference type="ARBA" id="ARBA00023110"/>
    </source>
</evidence>
<evidence type="ECO:0000256" key="2">
    <source>
        <dbReference type="ARBA" id="ARBA00013194"/>
    </source>
</evidence>
<feature type="compositionally biased region" description="Basic residues" evidence="6">
    <location>
        <begin position="164"/>
        <end position="175"/>
    </location>
</feature>
<evidence type="ECO:0000313" key="8">
    <source>
        <dbReference type="EMBL" id="KAL3626885.1"/>
    </source>
</evidence>
<dbReference type="EC" id="5.2.1.8" evidence="2 5"/>
<dbReference type="Pfam" id="PF00254">
    <property type="entry name" value="FKBP_C"/>
    <property type="match status" value="1"/>
</dbReference>
<dbReference type="InterPro" id="IPR041232">
    <property type="entry name" value="NPL"/>
</dbReference>